<sequence>MNNRIIDHPVLGEMKIGKKVPFHFNGQYYEAYEGETIAAALLANNIRTLRVHEESGTARGIYCNIGHCFECRVTVNGCHHVRACITIVEENMDIHSGKTQPTPIKDLFKGENNV</sequence>
<keyword evidence="1" id="KW-0560">Oxidoreductase</keyword>
<dbReference type="Proteomes" id="UP000826616">
    <property type="component" value="Chromosome"/>
</dbReference>
<organism evidence="3 4">
    <name type="scientific">Aneurinibacillus thermoaerophilus</name>
    <dbReference type="NCBI Taxonomy" id="143495"/>
    <lineage>
        <taxon>Bacteria</taxon>
        <taxon>Bacillati</taxon>
        <taxon>Bacillota</taxon>
        <taxon>Bacilli</taxon>
        <taxon>Bacillales</taxon>
        <taxon>Paenibacillaceae</taxon>
        <taxon>Aneurinibacillus group</taxon>
        <taxon>Aneurinibacillus</taxon>
    </lineage>
</organism>
<accession>A0A1G8BL91</accession>
<evidence type="ECO:0000256" key="1">
    <source>
        <dbReference type="ARBA" id="ARBA00023002"/>
    </source>
</evidence>
<protein>
    <submittedName>
        <fullName evidence="2">(2Fe-2S)-binding protein</fullName>
    </submittedName>
    <submittedName>
        <fullName evidence="3">Sarcosine oxidase subunit alpha</fullName>
    </submittedName>
</protein>
<dbReference type="OrthoDB" id="573392at2"/>
<dbReference type="InterPro" id="IPR042204">
    <property type="entry name" value="2Fe-2S-bd_N"/>
</dbReference>
<dbReference type="Pfam" id="PF13510">
    <property type="entry name" value="Fer2_4"/>
    <property type="match status" value="1"/>
</dbReference>
<gene>
    <name evidence="2" type="ORF">K3F53_07645</name>
    <name evidence="3" type="ORF">SAMN04489735_102036</name>
</gene>
<dbReference type="RefSeq" id="WP_057899120.1">
    <property type="nucleotide sequence ID" value="NZ_CP080764.1"/>
</dbReference>
<dbReference type="Gene3D" id="3.10.20.440">
    <property type="entry name" value="2Fe-2S iron-sulphur cluster binding domain, sarcosine oxidase, alpha subunit, N-terminal domain"/>
    <property type="match status" value="1"/>
</dbReference>
<dbReference type="Proteomes" id="UP000198956">
    <property type="component" value="Unassembled WGS sequence"/>
</dbReference>
<proteinExistence type="predicted"/>
<dbReference type="EMBL" id="FNDE01000020">
    <property type="protein sequence ID" value="SDH34012.1"/>
    <property type="molecule type" value="Genomic_DNA"/>
</dbReference>
<evidence type="ECO:0000313" key="4">
    <source>
        <dbReference type="Proteomes" id="UP000198956"/>
    </source>
</evidence>
<dbReference type="EMBL" id="CP080764">
    <property type="protein sequence ID" value="QYY44046.1"/>
    <property type="molecule type" value="Genomic_DNA"/>
</dbReference>
<dbReference type="GeneID" id="97141238"/>
<reference evidence="3 4" key="1">
    <citation type="submission" date="2016-10" db="EMBL/GenBank/DDBJ databases">
        <authorList>
            <person name="de Groot N.N."/>
        </authorList>
    </citation>
    <scope>NUCLEOTIDE SEQUENCE [LARGE SCALE GENOMIC DNA]</scope>
    <source>
        <strain evidence="3 4">L 420-91</strain>
    </source>
</reference>
<evidence type="ECO:0000313" key="3">
    <source>
        <dbReference type="EMBL" id="SDH34012.1"/>
    </source>
</evidence>
<dbReference type="GO" id="GO:0051536">
    <property type="term" value="F:iron-sulfur cluster binding"/>
    <property type="evidence" value="ECO:0007669"/>
    <property type="project" value="InterPro"/>
</dbReference>
<dbReference type="GO" id="GO:0016491">
    <property type="term" value="F:oxidoreductase activity"/>
    <property type="evidence" value="ECO:0007669"/>
    <property type="project" value="UniProtKB-KW"/>
</dbReference>
<name>A0A1G8BL91_ANETH</name>
<dbReference type="AlphaFoldDB" id="A0A1G8BL91"/>
<evidence type="ECO:0000313" key="5">
    <source>
        <dbReference type="Proteomes" id="UP000826616"/>
    </source>
</evidence>
<dbReference type="SUPFAM" id="SSF54292">
    <property type="entry name" value="2Fe-2S ferredoxin-like"/>
    <property type="match status" value="1"/>
</dbReference>
<keyword evidence="5" id="KW-1185">Reference proteome</keyword>
<dbReference type="InterPro" id="IPR036010">
    <property type="entry name" value="2Fe-2S_ferredoxin-like_sf"/>
</dbReference>
<reference evidence="2 5" key="2">
    <citation type="submission" date="2021-08" db="EMBL/GenBank/DDBJ databases">
        <title>Complete genome sequence of the strain Aneurinibacillus thermoaerophilus CCM 8960.</title>
        <authorList>
            <person name="Musilova J."/>
            <person name="Kourilova X."/>
            <person name="Pernicova I."/>
            <person name="Bezdicek M."/>
            <person name="Lengerova M."/>
            <person name="Obruca S."/>
            <person name="Sedlar K."/>
        </authorList>
    </citation>
    <scope>NUCLEOTIDE SEQUENCE [LARGE SCALE GENOMIC DNA]</scope>
    <source>
        <strain evidence="2 5">CCM 8960</strain>
    </source>
</reference>
<evidence type="ECO:0000313" key="2">
    <source>
        <dbReference type="EMBL" id="QYY44046.1"/>
    </source>
</evidence>